<proteinExistence type="predicted"/>
<evidence type="ECO:0000256" key="2">
    <source>
        <dbReference type="ARBA" id="ARBA00022692"/>
    </source>
</evidence>
<feature type="domain" description="ABC transmembrane type-1" evidence="9">
    <location>
        <begin position="23"/>
        <end position="302"/>
    </location>
</feature>
<dbReference type="PANTHER" id="PTHR43394:SF1">
    <property type="entry name" value="ATP-BINDING CASSETTE SUB-FAMILY B MEMBER 10, MITOCHONDRIAL"/>
    <property type="match status" value="1"/>
</dbReference>
<dbReference type="Gene3D" id="3.40.50.300">
    <property type="entry name" value="P-loop containing nucleotide triphosphate hydrolases"/>
    <property type="match status" value="1"/>
</dbReference>
<dbReference type="GO" id="GO:0005524">
    <property type="term" value="F:ATP binding"/>
    <property type="evidence" value="ECO:0007669"/>
    <property type="project" value="UniProtKB-KW"/>
</dbReference>
<feature type="transmembrane region" description="Helical" evidence="7">
    <location>
        <begin position="251"/>
        <end position="269"/>
    </location>
</feature>
<name>A0ABW8TJ57_9CLOT</name>
<evidence type="ECO:0000259" key="9">
    <source>
        <dbReference type="PROSITE" id="PS50929"/>
    </source>
</evidence>
<evidence type="ECO:0000256" key="4">
    <source>
        <dbReference type="ARBA" id="ARBA00022840"/>
    </source>
</evidence>
<dbReference type="EMBL" id="JBJIAA010000016">
    <property type="protein sequence ID" value="MFL0252331.1"/>
    <property type="molecule type" value="Genomic_DNA"/>
</dbReference>
<dbReference type="Gene3D" id="1.20.1560.10">
    <property type="entry name" value="ABC transporter type 1, transmembrane domain"/>
    <property type="match status" value="1"/>
</dbReference>
<keyword evidence="6 7" id="KW-0472">Membrane</keyword>
<dbReference type="PROSITE" id="PS50893">
    <property type="entry name" value="ABC_TRANSPORTER_2"/>
    <property type="match status" value="1"/>
</dbReference>
<dbReference type="InterPro" id="IPR036640">
    <property type="entry name" value="ABC1_TM_sf"/>
</dbReference>
<dbReference type="SUPFAM" id="SSF52540">
    <property type="entry name" value="P-loop containing nucleoside triphosphate hydrolases"/>
    <property type="match status" value="1"/>
</dbReference>
<dbReference type="InterPro" id="IPR039421">
    <property type="entry name" value="Type_1_exporter"/>
</dbReference>
<evidence type="ECO:0000256" key="7">
    <source>
        <dbReference type="SAM" id="Phobius"/>
    </source>
</evidence>
<evidence type="ECO:0000313" key="10">
    <source>
        <dbReference type="EMBL" id="MFL0252331.1"/>
    </source>
</evidence>
<accession>A0ABW8TJ57</accession>
<evidence type="ECO:0000256" key="1">
    <source>
        <dbReference type="ARBA" id="ARBA00004651"/>
    </source>
</evidence>
<dbReference type="Proteomes" id="UP001623592">
    <property type="component" value="Unassembled WGS sequence"/>
</dbReference>
<dbReference type="Pfam" id="PF00664">
    <property type="entry name" value="ABC_membrane"/>
    <property type="match status" value="1"/>
</dbReference>
<evidence type="ECO:0000256" key="6">
    <source>
        <dbReference type="ARBA" id="ARBA00023136"/>
    </source>
</evidence>
<dbReference type="PROSITE" id="PS50929">
    <property type="entry name" value="ABC_TM1F"/>
    <property type="match status" value="1"/>
</dbReference>
<keyword evidence="11" id="KW-1185">Reference proteome</keyword>
<gene>
    <name evidence="10" type="ORF">ACJDT4_18100</name>
</gene>
<keyword evidence="2 7" id="KW-0812">Transmembrane</keyword>
<feature type="transmembrane region" description="Helical" evidence="7">
    <location>
        <begin position="161"/>
        <end position="180"/>
    </location>
</feature>
<dbReference type="InterPro" id="IPR011527">
    <property type="entry name" value="ABC1_TM_dom"/>
</dbReference>
<dbReference type="InterPro" id="IPR003593">
    <property type="entry name" value="AAA+_ATPase"/>
</dbReference>
<dbReference type="RefSeq" id="WP_406788988.1">
    <property type="nucleotide sequence ID" value="NZ_JBJIAA010000016.1"/>
</dbReference>
<keyword evidence="5 7" id="KW-1133">Transmembrane helix</keyword>
<dbReference type="Pfam" id="PF00005">
    <property type="entry name" value="ABC_tran"/>
    <property type="match status" value="1"/>
</dbReference>
<keyword evidence="3" id="KW-0547">Nucleotide-binding</keyword>
<dbReference type="SMART" id="SM00382">
    <property type="entry name" value="AAA"/>
    <property type="match status" value="1"/>
</dbReference>
<comment type="caution">
    <text evidence="10">The sequence shown here is derived from an EMBL/GenBank/DDBJ whole genome shotgun (WGS) entry which is preliminary data.</text>
</comment>
<feature type="transmembrane region" description="Helical" evidence="7">
    <location>
        <begin position="59"/>
        <end position="76"/>
    </location>
</feature>
<dbReference type="InterPro" id="IPR003439">
    <property type="entry name" value="ABC_transporter-like_ATP-bd"/>
</dbReference>
<evidence type="ECO:0000256" key="5">
    <source>
        <dbReference type="ARBA" id="ARBA00022989"/>
    </source>
</evidence>
<dbReference type="CDD" id="cd07346">
    <property type="entry name" value="ABC_6TM_exporters"/>
    <property type="match status" value="1"/>
</dbReference>
<protein>
    <submittedName>
        <fullName evidence="10">ABC transporter ATP-binding protein</fullName>
    </submittedName>
</protein>
<dbReference type="PANTHER" id="PTHR43394">
    <property type="entry name" value="ATP-DEPENDENT PERMEASE MDL1, MITOCHONDRIAL"/>
    <property type="match status" value="1"/>
</dbReference>
<organism evidence="10 11">
    <name type="scientific">Clostridium neuense</name>
    <dbReference type="NCBI Taxonomy" id="1728934"/>
    <lineage>
        <taxon>Bacteria</taxon>
        <taxon>Bacillati</taxon>
        <taxon>Bacillota</taxon>
        <taxon>Clostridia</taxon>
        <taxon>Eubacteriales</taxon>
        <taxon>Clostridiaceae</taxon>
        <taxon>Clostridium</taxon>
    </lineage>
</organism>
<evidence type="ECO:0000259" key="8">
    <source>
        <dbReference type="PROSITE" id="PS50893"/>
    </source>
</evidence>
<evidence type="ECO:0000313" key="11">
    <source>
        <dbReference type="Proteomes" id="UP001623592"/>
    </source>
</evidence>
<keyword evidence="4 10" id="KW-0067">ATP-binding</keyword>
<dbReference type="SUPFAM" id="SSF90123">
    <property type="entry name" value="ABC transporter transmembrane region"/>
    <property type="match status" value="1"/>
</dbReference>
<comment type="subcellular location">
    <subcellularLocation>
        <location evidence="1">Cell membrane</location>
        <topology evidence="1">Multi-pass membrane protein</topology>
    </subcellularLocation>
</comment>
<evidence type="ECO:0000256" key="3">
    <source>
        <dbReference type="ARBA" id="ARBA00022741"/>
    </source>
</evidence>
<sequence length="545" mass="60973">MGKLSSILKLKPFLKKYWIIFTAGIIGMILSSAISTPVPYIIGYLMDKVLLGKKGFNELYFYIGIIALLYVFRYAISFASKYIFVKINNLVVNEMRCSVMEKVMDLPMSYLAKTEKGYVQSRINECSSVGSIFSPSIISVFLSIVDAGLAVVTMFVINYKLAIVAILLAPVFFFSAKLSAENFMKNTMAMMEASAFLNGESYEIINGIETIKVLNGKKSKLMKFKEKLSKLIKVSIKQSKSMVLFMENTELISNFGSLLILLIAGILILKGQFTIGLYTSFSLYIGKVFSSAQGIATIGTTMKPACLSIERIYELLDMKDENFGKDKILNERIKSIELKNVSFKYDENKTVLSSLNFEIKKGEKVLIKGENGSGKSTLIKLLLGLYSVSSGSIFYNDFDIKEINTESLRKRVGIVSQNIFLFKGTVLENILYGQNEKNRSDAEKVIQELNLEEYVNKMPKGLDTEISQNTCGVSGGQAQIIAFIRAMLGDKDVIILDEPISNIDAETRKIVLSILRTREFKGILIVVSHLIDEMNFIDKTVNIDE</sequence>
<feature type="domain" description="ABC transporter" evidence="8">
    <location>
        <begin position="336"/>
        <end position="545"/>
    </location>
</feature>
<feature type="transmembrane region" description="Helical" evidence="7">
    <location>
        <begin position="132"/>
        <end position="155"/>
    </location>
</feature>
<reference evidence="10 11" key="1">
    <citation type="submission" date="2024-11" db="EMBL/GenBank/DDBJ databases">
        <authorList>
            <person name="Heng Y.C."/>
            <person name="Lim A.C.H."/>
            <person name="Lee J.K.Y."/>
            <person name="Kittelmann S."/>
        </authorList>
    </citation>
    <scope>NUCLEOTIDE SEQUENCE [LARGE SCALE GENOMIC DNA]</scope>
    <source>
        <strain evidence="10 11">WILCCON 0114</strain>
    </source>
</reference>
<dbReference type="InterPro" id="IPR027417">
    <property type="entry name" value="P-loop_NTPase"/>
</dbReference>